<organism evidence="1">
    <name type="scientific">marine metagenome</name>
    <dbReference type="NCBI Taxonomy" id="408172"/>
    <lineage>
        <taxon>unclassified sequences</taxon>
        <taxon>metagenomes</taxon>
        <taxon>ecological metagenomes</taxon>
    </lineage>
</organism>
<dbReference type="AlphaFoldDB" id="A0A383A4F8"/>
<accession>A0A383A4F8</accession>
<evidence type="ECO:0000313" key="1">
    <source>
        <dbReference type="EMBL" id="SVE02449.1"/>
    </source>
</evidence>
<protein>
    <submittedName>
        <fullName evidence="1">Uncharacterized protein</fullName>
    </submittedName>
</protein>
<gene>
    <name evidence="1" type="ORF">METZ01_LOCUS455303</name>
</gene>
<proteinExistence type="predicted"/>
<feature type="non-terminal residue" evidence="1">
    <location>
        <position position="31"/>
    </location>
</feature>
<dbReference type="EMBL" id="UINC01188976">
    <property type="protein sequence ID" value="SVE02449.1"/>
    <property type="molecule type" value="Genomic_DNA"/>
</dbReference>
<reference evidence="1" key="1">
    <citation type="submission" date="2018-05" db="EMBL/GenBank/DDBJ databases">
        <authorList>
            <person name="Lanie J.A."/>
            <person name="Ng W.-L."/>
            <person name="Kazmierczak K.M."/>
            <person name="Andrzejewski T.M."/>
            <person name="Davidsen T.M."/>
            <person name="Wayne K.J."/>
            <person name="Tettelin H."/>
            <person name="Glass J.I."/>
            <person name="Rusch D."/>
            <person name="Podicherti R."/>
            <person name="Tsui H.-C.T."/>
            <person name="Winkler M.E."/>
        </authorList>
    </citation>
    <scope>NUCLEOTIDE SEQUENCE</scope>
</reference>
<name>A0A383A4F8_9ZZZZ</name>
<sequence length="31" mass="3583">MSVMNGFRLNLTERLLGVNSHLNVYSFDEII</sequence>